<dbReference type="EMBL" id="CATQJA010002675">
    <property type="protein sequence ID" value="CAJ0584059.1"/>
    <property type="molecule type" value="Genomic_DNA"/>
</dbReference>
<evidence type="ECO:0000313" key="3">
    <source>
        <dbReference type="Proteomes" id="UP001177023"/>
    </source>
</evidence>
<dbReference type="PANTHER" id="PTHR22943:SF248">
    <property type="entry name" value="SEVEN TM RECEPTOR"/>
    <property type="match status" value="1"/>
</dbReference>
<organism evidence="2 3">
    <name type="scientific">Mesorhabditis spiculigera</name>
    <dbReference type="NCBI Taxonomy" id="96644"/>
    <lineage>
        <taxon>Eukaryota</taxon>
        <taxon>Metazoa</taxon>
        <taxon>Ecdysozoa</taxon>
        <taxon>Nematoda</taxon>
        <taxon>Chromadorea</taxon>
        <taxon>Rhabditida</taxon>
        <taxon>Rhabditina</taxon>
        <taxon>Rhabditomorpha</taxon>
        <taxon>Rhabditoidea</taxon>
        <taxon>Rhabditidae</taxon>
        <taxon>Mesorhabditinae</taxon>
        <taxon>Mesorhabditis</taxon>
    </lineage>
</organism>
<keyword evidence="1" id="KW-0472">Membrane</keyword>
<gene>
    <name evidence="2" type="ORF">MSPICULIGERA_LOCUS22126</name>
</gene>
<dbReference type="Pfam" id="PF10326">
    <property type="entry name" value="7TM_GPCR_Str"/>
    <property type="match status" value="1"/>
</dbReference>
<feature type="transmembrane region" description="Helical" evidence="1">
    <location>
        <begin position="460"/>
        <end position="484"/>
    </location>
</feature>
<dbReference type="InterPro" id="IPR019428">
    <property type="entry name" value="7TM_GPCR_serpentine_rcpt_Str"/>
</dbReference>
<evidence type="ECO:0008006" key="4">
    <source>
        <dbReference type="Google" id="ProtNLM"/>
    </source>
</evidence>
<name>A0AA36GAL2_9BILA</name>
<feature type="transmembrane region" description="Helical" evidence="1">
    <location>
        <begin position="334"/>
        <end position="358"/>
    </location>
</feature>
<keyword evidence="1" id="KW-1133">Transmembrane helix</keyword>
<evidence type="ECO:0000256" key="1">
    <source>
        <dbReference type="SAM" id="Phobius"/>
    </source>
</evidence>
<reference evidence="2" key="1">
    <citation type="submission" date="2023-06" db="EMBL/GenBank/DDBJ databases">
        <authorList>
            <person name="Delattre M."/>
        </authorList>
    </citation>
    <scope>NUCLEOTIDE SEQUENCE</scope>
    <source>
        <strain evidence="2">AF72</strain>
    </source>
</reference>
<protein>
    <recommendedName>
        <fullName evidence="4">G protein-coupled receptor</fullName>
    </recommendedName>
</protein>
<feature type="transmembrane region" description="Helical" evidence="1">
    <location>
        <begin position="270"/>
        <end position="290"/>
    </location>
</feature>
<feature type="transmembrane region" description="Helical" evidence="1">
    <location>
        <begin position="231"/>
        <end position="258"/>
    </location>
</feature>
<sequence length="521" mass="57608">MKVLIKKYPCLSVLHGETSGYAVDMTGNQVSITCIMLLTAMIAIGGQVVALIVHSVFVLNEVHNVVSTNTRKMQKRYFLALTLQLLIPGVAFGTPWGYYGITGKCRSAINTKTGVISIVSAHILMCCVVETCCFWALEPTETRTLLSMVDAKETLNITIKPNTYYYGAAFTYPGPSGSTIYNWQIIIATGIAIAAYCTMYFTACVIGVRLYQFVKLSLQSKARKRLLSQLLLLLLAQAISPFFWELIPGFVVLLGGLFGLPHNWGLCATVYMAGYSTSDAVLALMLFKAYRRRTIEILLRGRCRGRVHQFATSTTMENTTDITGKYRRAIDTKLGVASIIFAHFLVCCIIEVCCFAALEPSETRTSLSLADTQKILNFTITPSTYYYGAAFSFPGPNGVEIYDWKMIIATGIGLAVYGAMYLGACVIGIRLYLYAISPFLWEFIPGFVVLLGGLFGVPHNWGLCATVFMAGYSTSDAVLSLLLFKAYRRRMADILLRGNCLGRRQRFVTTHALSETRLCNF</sequence>
<feature type="transmembrane region" description="Helical" evidence="1">
    <location>
        <begin position="113"/>
        <end position="137"/>
    </location>
</feature>
<dbReference type="AlphaFoldDB" id="A0AA36GAL2"/>
<feature type="transmembrane region" description="Helical" evidence="1">
    <location>
        <begin position="185"/>
        <end position="211"/>
    </location>
</feature>
<comment type="caution">
    <text evidence="2">The sequence shown here is derived from an EMBL/GenBank/DDBJ whole genome shotgun (WGS) entry which is preliminary data.</text>
</comment>
<feature type="transmembrane region" description="Helical" evidence="1">
    <location>
        <begin position="404"/>
        <end position="424"/>
    </location>
</feature>
<feature type="transmembrane region" description="Helical" evidence="1">
    <location>
        <begin position="431"/>
        <end position="454"/>
    </location>
</feature>
<evidence type="ECO:0000313" key="2">
    <source>
        <dbReference type="EMBL" id="CAJ0584059.1"/>
    </source>
</evidence>
<dbReference type="PANTHER" id="PTHR22943">
    <property type="entry name" value="7-TRANSMEMBRANE DOMAIN RECEPTOR C.ELEGANS"/>
    <property type="match status" value="1"/>
</dbReference>
<feature type="transmembrane region" description="Helical" evidence="1">
    <location>
        <begin position="77"/>
        <end position="101"/>
    </location>
</feature>
<proteinExistence type="predicted"/>
<keyword evidence="3" id="KW-1185">Reference proteome</keyword>
<feature type="transmembrane region" description="Helical" evidence="1">
    <location>
        <begin position="35"/>
        <end position="57"/>
    </location>
</feature>
<feature type="non-terminal residue" evidence="2">
    <location>
        <position position="1"/>
    </location>
</feature>
<dbReference type="Proteomes" id="UP001177023">
    <property type="component" value="Unassembled WGS sequence"/>
</dbReference>
<accession>A0AA36GAL2</accession>
<keyword evidence="1" id="KW-0812">Transmembrane</keyword>